<dbReference type="EMBL" id="CACTIH010001882">
    <property type="protein sequence ID" value="CAA2967406.1"/>
    <property type="molecule type" value="Genomic_DNA"/>
</dbReference>
<dbReference type="InterPro" id="IPR008999">
    <property type="entry name" value="Actin-crosslinking"/>
</dbReference>
<reference evidence="2 4" key="1">
    <citation type="submission" date="2019-12" db="EMBL/GenBank/DDBJ databases">
        <authorList>
            <person name="Alioto T."/>
            <person name="Alioto T."/>
            <person name="Gomez Garrido J."/>
        </authorList>
    </citation>
    <scope>NUCLEOTIDE SEQUENCE [LARGE SCALE GENOMIC DNA]</scope>
</reference>
<dbReference type="Gramene" id="OE9A002410T1">
    <property type="protein sequence ID" value="OE9A002410C1"/>
    <property type="gene ID" value="OE9A002410"/>
</dbReference>
<dbReference type="CDD" id="cd23340">
    <property type="entry name" value="beta-trefoil_FSCN_ACP-like"/>
    <property type="match status" value="1"/>
</dbReference>
<dbReference type="SUPFAM" id="SSF50405">
    <property type="entry name" value="Actin-crosslinking proteins"/>
    <property type="match status" value="1"/>
</dbReference>
<evidence type="ECO:0000313" key="4">
    <source>
        <dbReference type="Proteomes" id="UP000594638"/>
    </source>
</evidence>
<dbReference type="InterPro" id="IPR007679">
    <property type="entry name" value="DUF569"/>
</dbReference>
<protein>
    <recommendedName>
        <fullName evidence="1">DUF569 domain-containing protein</fullName>
    </recommendedName>
</protein>
<dbReference type="OrthoDB" id="2432302at2759"/>
<accession>A0A8S0Q402</accession>
<dbReference type="PANTHER" id="PTHR31205">
    <property type="entry name" value="ACTIN CROSS-LINKING PROTEIN (DUF569)"/>
    <property type="match status" value="1"/>
</dbReference>
<dbReference type="Proteomes" id="UP000594638">
    <property type="component" value="Unassembled WGS sequence"/>
</dbReference>
<dbReference type="Gramene" id="OE9A029908T1">
    <property type="protein sequence ID" value="OE9A029908C1"/>
    <property type="gene ID" value="OE9A029908"/>
</dbReference>
<organism evidence="2 4">
    <name type="scientific">Olea europaea subsp. europaea</name>
    <dbReference type="NCBI Taxonomy" id="158383"/>
    <lineage>
        <taxon>Eukaryota</taxon>
        <taxon>Viridiplantae</taxon>
        <taxon>Streptophyta</taxon>
        <taxon>Embryophyta</taxon>
        <taxon>Tracheophyta</taxon>
        <taxon>Spermatophyta</taxon>
        <taxon>Magnoliopsida</taxon>
        <taxon>eudicotyledons</taxon>
        <taxon>Gunneridae</taxon>
        <taxon>Pentapetalae</taxon>
        <taxon>asterids</taxon>
        <taxon>lamiids</taxon>
        <taxon>Lamiales</taxon>
        <taxon>Oleaceae</taxon>
        <taxon>Oleeae</taxon>
        <taxon>Olea</taxon>
    </lineage>
</organism>
<keyword evidence="4" id="KW-1185">Reference proteome</keyword>
<dbReference type="Pfam" id="PF04601">
    <property type="entry name" value="DUF569"/>
    <property type="match status" value="1"/>
</dbReference>
<feature type="domain" description="DUF569" evidence="1">
    <location>
        <begin position="1"/>
        <end position="141"/>
    </location>
</feature>
<dbReference type="PANTHER" id="PTHR31205:SF77">
    <property type="entry name" value="CROSS-LINKING PROTEIN, PUTATIVE (DUF569)-RELATED"/>
    <property type="match status" value="1"/>
</dbReference>
<comment type="caution">
    <text evidence="2">The sequence shown here is derived from an EMBL/GenBank/DDBJ whole genome shotgun (WGS) entry which is preliminary data.</text>
</comment>
<proteinExistence type="predicted"/>
<dbReference type="Gene3D" id="2.80.10.50">
    <property type="match status" value="1"/>
</dbReference>
<gene>
    <name evidence="3" type="ORF">OLEA9_A002410</name>
    <name evidence="2" type="ORF">OLEA9_A029908</name>
</gene>
<evidence type="ECO:0000313" key="3">
    <source>
        <dbReference type="EMBL" id="CAA2967406.1"/>
    </source>
</evidence>
<evidence type="ECO:0000259" key="1">
    <source>
        <dbReference type="Pfam" id="PF04601"/>
    </source>
</evidence>
<dbReference type="FunFam" id="2.80.10.50:FF:000067">
    <property type="entry name" value="BnaC05g19630D protein"/>
    <property type="match status" value="1"/>
</dbReference>
<dbReference type="AlphaFoldDB" id="A0A8S0Q402"/>
<evidence type="ECO:0000313" key="2">
    <source>
        <dbReference type="EMBL" id="CAA2961680.1"/>
    </source>
</evidence>
<sequence>MDLFKRAKTIRLRSYKDKYLIAEDDQESVCQHRDGTTNNALWTVELVQGRDLLRIRSCYGRYLTASNVPFLPGVTGKKVIQTLPSKFDPATEWEPLRDGMQVRLRTLWGDFLRPNGGLPPWRNSVTHDIPHWHKSYNKILWDVEVVETFPVLHRTRSDSAFFRSRSSASSKTKADKFMSIR</sequence>
<dbReference type="EMBL" id="CACTIH010000588">
    <property type="protein sequence ID" value="CAA2961680.1"/>
    <property type="molecule type" value="Genomic_DNA"/>
</dbReference>
<name>A0A8S0Q402_OLEEU</name>